<evidence type="ECO:0000313" key="4">
    <source>
        <dbReference type="Proteomes" id="UP000295151"/>
    </source>
</evidence>
<protein>
    <submittedName>
        <fullName evidence="3">Uncharacterized protein</fullName>
    </submittedName>
</protein>
<gene>
    <name evidence="3" type="ORF">EV138_1246</name>
</gene>
<dbReference type="EMBL" id="SOCE01000001">
    <property type="protein sequence ID" value="TDU87719.1"/>
    <property type="molecule type" value="Genomic_DNA"/>
</dbReference>
<keyword evidence="2" id="KW-1133">Transmembrane helix</keyword>
<proteinExistence type="predicted"/>
<comment type="caution">
    <text evidence="3">The sequence shown here is derived from an EMBL/GenBank/DDBJ whole genome shotgun (WGS) entry which is preliminary data.</text>
</comment>
<evidence type="ECO:0000313" key="3">
    <source>
        <dbReference type="EMBL" id="TDU87719.1"/>
    </source>
</evidence>
<keyword evidence="2" id="KW-0472">Membrane</keyword>
<feature type="region of interest" description="Disordered" evidence="1">
    <location>
        <begin position="81"/>
        <end position="112"/>
    </location>
</feature>
<keyword evidence="2" id="KW-0812">Transmembrane</keyword>
<feature type="transmembrane region" description="Helical" evidence="2">
    <location>
        <begin position="30"/>
        <end position="50"/>
    </location>
</feature>
<sequence>MPAWGEALGGHGAVQARLRVVTPLLSGHTLLVFVGIPALVIAVVALLVFASSIASGPRYRPGLSWWAPPVWIGGPEPLKPNPANLPELPAGDNSATAATGVARTTGGASASW</sequence>
<name>A0A4R7T7V1_9ACTN</name>
<feature type="compositionally biased region" description="Low complexity" evidence="1">
    <location>
        <begin position="94"/>
        <end position="112"/>
    </location>
</feature>
<organism evidence="3 4">
    <name type="scientific">Kribbella voronezhensis</name>
    <dbReference type="NCBI Taxonomy" id="2512212"/>
    <lineage>
        <taxon>Bacteria</taxon>
        <taxon>Bacillati</taxon>
        <taxon>Actinomycetota</taxon>
        <taxon>Actinomycetes</taxon>
        <taxon>Propionibacteriales</taxon>
        <taxon>Kribbellaceae</taxon>
        <taxon>Kribbella</taxon>
    </lineage>
</organism>
<dbReference type="Proteomes" id="UP000295151">
    <property type="component" value="Unassembled WGS sequence"/>
</dbReference>
<keyword evidence="4" id="KW-1185">Reference proteome</keyword>
<accession>A0A4R7T7V1</accession>
<evidence type="ECO:0000256" key="2">
    <source>
        <dbReference type="SAM" id="Phobius"/>
    </source>
</evidence>
<dbReference type="AlphaFoldDB" id="A0A4R7T7V1"/>
<reference evidence="3 4" key="1">
    <citation type="submission" date="2019-03" db="EMBL/GenBank/DDBJ databases">
        <title>Genomic Encyclopedia of Type Strains, Phase III (KMG-III): the genomes of soil and plant-associated and newly described type strains.</title>
        <authorList>
            <person name="Whitman W."/>
        </authorList>
    </citation>
    <scope>NUCLEOTIDE SEQUENCE [LARGE SCALE GENOMIC DNA]</scope>
    <source>
        <strain evidence="3 4">VKM Ac-2575</strain>
    </source>
</reference>
<evidence type="ECO:0000256" key="1">
    <source>
        <dbReference type="SAM" id="MobiDB-lite"/>
    </source>
</evidence>